<reference evidence="3 4" key="1">
    <citation type="journal article" date="2018" name="bioRxiv">
        <title>Evidence of independent acquisition and adaption of ultra-small bacteria to human hosts across the highly diverse yet reduced genomes of the phylum Saccharibacteria.</title>
        <authorList>
            <person name="McLean J.S."/>
            <person name="Bor B."/>
            <person name="To T.T."/>
            <person name="Liu Q."/>
            <person name="Kearns K.A."/>
            <person name="Solden L.M."/>
            <person name="Wrighton K.C."/>
            <person name="He X."/>
            <person name="Shi W."/>
        </authorList>
    </citation>
    <scope>NUCLEOTIDE SEQUENCE [LARGE SCALE GENOMIC DNA]</scope>
    <source>
        <strain evidence="3 4">TM7_KMM_G3_1_HOT_351</strain>
    </source>
</reference>
<organism evidence="3 4">
    <name type="scientific">Candidatus Nanosyncoccus nanoralicus</name>
    <dbReference type="NCBI Taxonomy" id="2171996"/>
    <lineage>
        <taxon>Bacteria</taxon>
        <taxon>Candidatus Saccharimonadota</taxon>
        <taxon>Candidatus Nanosyncoccalia</taxon>
        <taxon>Candidatus Nanosyncoccales</taxon>
        <taxon>Candidatus Nanosyncoccaceae</taxon>
        <taxon>Candidatus Nanosyncoccus</taxon>
    </lineage>
</organism>
<feature type="compositionally biased region" description="Basic and acidic residues" evidence="1">
    <location>
        <begin position="244"/>
        <end position="264"/>
    </location>
</feature>
<accession>A0ABY0FMI7</accession>
<reference evidence="3 4" key="2">
    <citation type="journal article" date="2020" name="Cell Rep.">
        <title>Acquisition and Adaptation of Ultra-small Parasitic Reduced Genome Bacteria to Mammalian Hosts.</title>
        <authorList>
            <person name="McLean J.S."/>
            <person name="Bor B."/>
            <person name="Kerns K.A."/>
            <person name="Liu Q."/>
            <person name="To T.T."/>
            <person name="Solden L."/>
            <person name="Hendrickson E.L."/>
            <person name="Wrighton K."/>
            <person name="Shi W."/>
            <person name="He X."/>
        </authorList>
    </citation>
    <scope>NUCLEOTIDE SEQUENCE [LARGE SCALE GENOMIC DNA]</scope>
    <source>
        <strain evidence="3 4">TM7_KMM_G3_1_HOT_351</strain>
    </source>
</reference>
<keyword evidence="4" id="KW-1185">Reference proteome</keyword>
<gene>
    <name evidence="3" type="ORF">G3KMM_00248</name>
</gene>
<evidence type="ECO:0000256" key="1">
    <source>
        <dbReference type="SAM" id="MobiDB-lite"/>
    </source>
</evidence>
<dbReference type="RefSeq" id="WP_129604437.1">
    <property type="nucleotide sequence ID" value="NZ_PRLL01000005.1"/>
</dbReference>
<dbReference type="EMBL" id="PRLL01000005">
    <property type="protein sequence ID" value="RYC73682.1"/>
    <property type="molecule type" value="Genomic_DNA"/>
</dbReference>
<name>A0ABY0FMI7_9BACT</name>
<keyword evidence="2" id="KW-0812">Transmembrane</keyword>
<sequence length="499" mass="55351">MKKYTFKNMTFSDIPKFFKDLISGKTNESTMMTGQTGKYEVNLVPDVKLQMIRLQKVRNLVFFICIVVSIASISTVAVLGGIKGTQDLLISGQESHIKNLSDKITTYKELPDFLTIQDQLKKLSEINKNRPVLSRVFPILRNLFPTGADTITMSELNVNLDTATLNFDAQANAGEEPKIDYRVLESFKKSVNMMKYDFGRFVTATGDQIPTRCIKETDEKGNLLSENGNVYVIWTRGKVDCDPGRNDHAVSSENKTIGDKKADSSVENTNLNNGSLGQVETPEKKDGKKTVTKIETVIPDEKIWRTPQFETWSKGTEVKTSEDGVADDLASSRESNTQTENGTEIETVSIKNVKNSIYKPSMDLKGKINGVPHFESECIKYTGNQVSEGDKEVTKWSAENNCKMVPEGIQITDSSNGRDANNNLVLRFSAVLAIDPVLFAYNNKHIMTIGPTGQNVTDSYQQIKGMFAAPANDCRADDAECSSQSTKQTDNKNSGSESR</sequence>
<keyword evidence="2" id="KW-1133">Transmembrane helix</keyword>
<evidence type="ECO:0000313" key="4">
    <source>
        <dbReference type="Proteomes" id="UP001191004"/>
    </source>
</evidence>
<comment type="caution">
    <text evidence="3">The sequence shown here is derived from an EMBL/GenBank/DDBJ whole genome shotgun (WGS) entry which is preliminary data.</text>
</comment>
<feature type="compositionally biased region" description="Polar residues" evidence="1">
    <location>
        <begin position="332"/>
        <end position="342"/>
    </location>
</feature>
<feature type="transmembrane region" description="Helical" evidence="2">
    <location>
        <begin position="60"/>
        <end position="82"/>
    </location>
</feature>
<feature type="region of interest" description="Disordered" evidence="1">
    <location>
        <begin position="477"/>
        <end position="499"/>
    </location>
</feature>
<feature type="compositionally biased region" description="Polar residues" evidence="1">
    <location>
        <begin position="481"/>
        <end position="499"/>
    </location>
</feature>
<evidence type="ECO:0000256" key="2">
    <source>
        <dbReference type="SAM" id="Phobius"/>
    </source>
</evidence>
<protein>
    <submittedName>
        <fullName evidence="3">Uncharacterized protein</fullName>
    </submittedName>
</protein>
<keyword evidence="2" id="KW-0472">Membrane</keyword>
<feature type="compositionally biased region" description="Polar residues" evidence="1">
    <location>
        <begin position="265"/>
        <end position="278"/>
    </location>
</feature>
<proteinExistence type="predicted"/>
<evidence type="ECO:0000313" key="3">
    <source>
        <dbReference type="EMBL" id="RYC73682.1"/>
    </source>
</evidence>
<feature type="region of interest" description="Disordered" evidence="1">
    <location>
        <begin position="244"/>
        <end position="287"/>
    </location>
</feature>
<dbReference type="Proteomes" id="UP001191004">
    <property type="component" value="Unassembled WGS sequence"/>
</dbReference>
<feature type="region of interest" description="Disordered" evidence="1">
    <location>
        <begin position="314"/>
        <end position="342"/>
    </location>
</feature>